<protein>
    <submittedName>
        <fullName evidence="1">Uncharacterized protein</fullName>
    </submittedName>
</protein>
<dbReference type="AlphaFoldDB" id="A0A182VSP4"/>
<accession>A0A182VSP4</accession>
<sequence length="236" mass="26422">MEEQPGKTATKWGYTCAVLYRPTGFDGFGVDHASLPALPTVGIRFVSDSNVGTGNVSSGVRFLTGLNRLVKPNHVTYQLMDTARILRTVRMLQEPLGISRTLSPNGSRYKSAHMSVFTIVSCLLNRSIISGARYESAVDCWIASPTIVRQWLIGLSTREINKHKEPQNVLQNVFHLQNPMNMGVWPDDGFRNVAKGLHHFRLVGTCSKPDVRERKQICRAEDNEQQDLVHPIFTFG</sequence>
<proteinExistence type="predicted"/>
<keyword evidence="2" id="KW-1185">Reference proteome</keyword>
<reference evidence="2" key="1">
    <citation type="submission" date="2013-03" db="EMBL/GenBank/DDBJ databases">
        <title>The Genome Sequence of Anopheles minimus MINIMUS1.</title>
        <authorList>
            <consortium name="The Broad Institute Genomics Platform"/>
            <person name="Neafsey D.E."/>
            <person name="Walton C."/>
            <person name="Walker B."/>
            <person name="Young S.K."/>
            <person name="Zeng Q."/>
            <person name="Gargeya S."/>
            <person name="Fitzgerald M."/>
            <person name="Haas B."/>
            <person name="Abouelleil A."/>
            <person name="Allen A.W."/>
            <person name="Alvarado L."/>
            <person name="Arachchi H.M."/>
            <person name="Berlin A.M."/>
            <person name="Chapman S.B."/>
            <person name="Gainer-Dewar J."/>
            <person name="Goldberg J."/>
            <person name="Griggs A."/>
            <person name="Gujja S."/>
            <person name="Hansen M."/>
            <person name="Howarth C."/>
            <person name="Imamovic A."/>
            <person name="Ireland A."/>
            <person name="Larimer J."/>
            <person name="McCowan C."/>
            <person name="Murphy C."/>
            <person name="Pearson M."/>
            <person name="Poon T.W."/>
            <person name="Priest M."/>
            <person name="Roberts A."/>
            <person name="Saif S."/>
            <person name="Shea T."/>
            <person name="Sisk P."/>
            <person name="Sykes S."/>
            <person name="Wortman J."/>
            <person name="Nusbaum C."/>
            <person name="Birren B."/>
        </authorList>
    </citation>
    <scope>NUCLEOTIDE SEQUENCE [LARGE SCALE GENOMIC DNA]</scope>
    <source>
        <strain evidence="2">MINIMUS1</strain>
    </source>
</reference>
<dbReference type="EnsemblMetazoa" id="AMIN001084-RA">
    <property type="protein sequence ID" value="AMIN001084-PA"/>
    <property type="gene ID" value="AMIN001084"/>
</dbReference>
<reference evidence="1" key="2">
    <citation type="submission" date="2020-05" db="UniProtKB">
        <authorList>
            <consortium name="EnsemblMetazoa"/>
        </authorList>
    </citation>
    <scope>IDENTIFICATION</scope>
    <source>
        <strain evidence="1">MINIMUS1</strain>
    </source>
</reference>
<dbReference type="Proteomes" id="UP000075920">
    <property type="component" value="Unassembled WGS sequence"/>
</dbReference>
<evidence type="ECO:0000313" key="1">
    <source>
        <dbReference type="EnsemblMetazoa" id="AMIN001084-PA"/>
    </source>
</evidence>
<dbReference type="VEuPathDB" id="VectorBase:AMIN001084"/>
<evidence type="ECO:0000313" key="2">
    <source>
        <dbReference type="Proteomes" id="UP000075920"/>
    </source>
</evidence>
<name>A0A182VSP4_9DIPT</name>
<organism evidence="1 2">
    <name type="scientific">Anopheles minimus</name>
    <dbReference type="NCBI Taxonomy" id="112268"/>
    <lineage>
        <taxon>Eukaryota</taxon>
        <taxon>Metazoa</taxon>
        <taxon>Ecdysozoa</taxon>
        <taxon>Arthropoda</taxon>
        <taxon>Hexapoda</taxon>
        <taxon>Insecta</taxon>
        <taxon>Pterygota</taxon>
        <taxon>Neoptera</taxon>
        <taxon>Endopterygota</taxon>
        <taxon>Diptera</taxon>
        <taxon>Nematocera</taxon>
        <taxon>Culicoidea</taxon>
        <taxon>Culicidae</taxon>
        <taxon>Anophelinae</taxon>
        <taxon>Anopheles</taxon>
    </lineage>
</organism>